<organism evidence="9 10">
    <name type="scientific">Leptosphaeria maculans (strain JN3 / isolate v23.1.3 / race Av1-4-5-6-7-8)</name>
    <name type="common">Blackleg fungus</name>
    <name type="synonym">Phoma lingam</name>
    <dbReference type="NCBI Taxonomy" id="985895"/>
    <lineage>
        <taxon>Eukaryota</taxon>
        <taxon>Fungi</taxon>
        <taxon>Dikarya</taxon>
        <taxon>Ascomycota</taxon>
        <taxon>Pezizomycotina</taxon>
        <taxon>Dothideomycetes</taxon>
        <taxon>Pleosporomycetidae</taxon>
        <taxon>Pleosporales</taxon>
        <taxon>Pleosporineae</taxon>
        <taxon>Leptosphaeriaceae</taxon>
        <taxon>Plenodomus</taxon>
        <taxon>Plenodomus lingam/Leptosphaeria maculans species complex</taxon>
    </lineage>
</organism>
<evidence type="ECO:0000256" key="6">
    <source>
        <dbReference type="ARBA" id="ARBA00023242"/>
    </source>
</evidence>
<keyword evidence="3" id="KW-0805">Transcription regulation</keyword>
<dbReference type="GO" id="GO:0001228">
    <property type="term" value="F:DNA-binding transcription activator activity, RNA polymerase II-specific"/>
    <property type="evidence" value="ECO:0007669"/>
    <property type="project" value="TreeGrafter"/>
</dbReference>
<evidence type="ECO:0000313" key="9">
    <source>
        <dbReference type="EMBL" id="CBX90162.1"/>
    </source>
</evidence>
<sequence length="821" mass="91928">MSVRGSEWVDDASHEGSIEGHDGPSEKRANKKRKVLSCYACRSRKMKCDRVYPVCGRCEKTGRSDQCAYDPRLLEESMNGHTEGDNGPIVLSDNSENSAKNPTHGDAAAMSLEWKMRSQERRIESLEHKLAAQDPNNEHLRQEHFSSEVPSIPEEMVFRGKGFKTSFHGATSIMSSITRYRQLQSFTREALTVDHPIKHIKTDFKTFRDRKKSFAHGQRGKLHGTDEEVLAALPQRSVIETQAVIYFQTWETSYKILHQPSFWDEYGQFWEHSHTSENSTSFAVILLLIVASTKCVNHRTDVFIADTTVDRQAAAELIDICDAWIAQQPRKRPTLTFFQVHCLSLLAKRANCVRVKQDWVNSGDLVRLAIASGMHRDPTLLATGKISDLNKEMKKRLWATIAELELQSSLEAGLQSSLTSLYIDTPAPMNVDDESLSREPPQMQLEQFTSVSYLVASYKSLPLRIQLAQLLNTPTSNLQYSDVLHYDACIHKAIASLPNWEERLAQFASALLRLQLWQYLIMLHKPYAKLAPKDPRYVYSFTTIIDTASSIIGIYQDMDPSRVLALNHFRNDVLRVGITISQVIYANCNPIEVKSAMSLSRDIHPKFAHSESHFADIPIHERNGQLSVPLTLAVLPTKPSLSRTLCLTALELLESTREIFEHKVMRLGTGYMEFWLLSAAIGMLPAPPSPSTSIAYVTHAKDDIPARCKRTLDTFTALAFRVLALQKDGQTNFSSTSMPSISPSEARTPNAAAGNVADSNGTTQPTDPSIYNGVPDLGLGVVSGDASKDLGGPFDVLQDMQVDMSGWPFPDFWEYDLGGDY</sequence>
<dbReference type="PANTHER" id="PTHR31944:SF130">
    <property type="entry name" value="ZN(II)2CYS6 TRANSCRIPTION FACTO (EUROFUNG)"/>
    <property type="match status" value="1"/>
</dbReference>
<evidence type="ECO:0000256" key="2">
    <source>
        <dbReference type="ARBA" id="ARBA00022833"/>
    </source>
</evidence>
<evidence type="ECO:0000256" key="5">
    <source>
        <dbReference type="ARBA" id="ARBA00023163"/>
    </source>
</evidence>
<dbReference type="PROSITE" id="PS50048">
    <property type="entry name" value="ZN2_CY6_FUNGAL_2"/>
    <property type="match status" value="1"/>
</dbReference>
<protein>
    <recommendedName>
        <fullName evidence="8">Zn(2)-C6 fungal-type domain-containing protein</fullName>
    </recommendedName>
</protein>
<dbReference type="Proteomes" id="UP000002668">
    <property type="component" value="Genome"/>
</dbReference>
<dbReference type="Gene3D" id="4.10.240.10">
    <property type="entry name" value="Zn(2)-C6 fungal-type DNA-binding domain"/>
    <property type="match status" value="1"/>
</dbReference>
<feature type="compositionally biased region" description="Basic and acidic residues" evidence="7">
    <location>
        <begin position="11"/>
        <end position="28"/>
    </location>
</feature>
<dbReference type="SMART" id="SM00066">
    <property type="entry name" value="GAL4"/>
    <property type="match status" value="1"/>
</dbReference>
<feature type="compositionally biased region" description="Polar residues" evidence="7">
    <location>
        <begin position="757"/>
        <end position="769"/>
    </location>
</feature>
<gene>
    <name evidence="9" type="ORF">LEMA_P062880.1</name>
</gene>
<dbReference type="Pfam" id="PF00172">
    <property type="entry name" value="Zn_clus"/>
    <property type="match status" value="1"/>
</dbReference>
<proteinExistence type="predicted"/>
<dbReference type="HOGENOM" id="CLU_007091_1_1_1"/>
<keyword evidence="5" id="KW-0804">Transcription</keyword>
<keyword evidence="10" id="KW-1185">Reference proteome</keyword>
<dbReference type="SUPFAM" id="SSF57701">
    <property type="entry name" value="Zn2/Cys6 DNA-binding domain"/>
    <property type="match status" value="1"/>
</dbReference>
<dbReference type="Pfam" id="PF04082">
    <property type="entry name" value="Fungal_trans"/>
    <property type="match status" value="1"/>
</dbReference>
<reference evidence="10" key="1">
    <citation type="journal article" date="2011" name="Nat. Commun.">
        <title>Effector diversification within compartments of the Leptosphaeria maculans genome affected by Repeat-Induced Point mutations.</title>
        <authorList>
            <person name="Rouxel T."/>
            <person name="Grandaubert J."/>
            <person name="Hane J.K."/>
            <person name="Hoede C."/>
            <person name="van de Wouw A.P."/>
            <person name="Couloux A."/>
            <person name="Dominguez V."/>
            <person name="Anthouard V."/>
            <person name="Bally P."/>
            <person name="Bourras S."/>
            <person name="Cozijnsen A.J."/>
            <person name="Ciuffetti L.M."/>
            <person name="Degrave A."/>
            <person name="Dilmaghani A."/>
            <person name="Duret L."/>
            <person name="Fudal I."/>
            <person name="Goodwin S.B."/>
            <person name="Gout L."/>
            <person name="Glaser N."/>
            <person name="Linglin J."/>
            <person name="Kema G.H.J."/>
            <person name="Lapalu N."/>
            <person name="Lawrence C.B."/>
            <person name="May K."/>
            <person name="Meyer M."/>
            <person name="Ollivier B."/>
            <person name="Poulain J."/>
            <person name="Schoch C.L."/>
            <person name="Simon A."/>
            <person name="Spatafora J.W."/>
            <person name="Stachowiak A."/>
            <person name="Turgeon B.G."/>
            <person name="Tyler B.M."/>
            <person name="Vincent D."/>
            <person name="Weissenbach J."/>
            <person name="Amselem J."/>
            <person name="Quesneville H."/>
            <person name="Oliver R.P."/>
            <person name="Wincker P."/>
            <person name="Balesdent M.-H."/>
            <person name="Howlett B.J."/>
        </authorList>
    </citation>
    <scope>NUCLEOTIDE SEQUENCE [LARGE SCALE GENOMIC DNA]</scope>
    <source>
        <strain evidence="10">JN3 / isolate v23.1.3 / race Av1-4-5-6-7-8</strain>
    </source>
</reference>
<evidence type="ECO:0000313" key="10">
    <source>
        <dbReference type="Proteomes" id="UP000002668"/>
    </source>
</evidence>
<feature type="region of interest" description="Disordered" evidence="7">
    <location>
        <begin position="734"/>
        <end position="772"/>
    </location>
</feature>
<dbReference type="OMA" id="FDMLQDM"/>
<dbReference type="EMBL" id="FP929064">
    <property type="protein sequence ID" value="CBX90162.1"/>
    <property type="molecule type" value="Genomic_DNA"/>
</dbReference>
<dbReference type="PANTHER" id="PTHR31944">
    <property type="entry name" value="HEME-RESPONSIVE ZINC FINGER TRANSCRIPTION FACTOR HAP1"/>
    <property type="match status" value="1"/>
</dbReference>
<evidence type="ECO:0000259" key="8">
    <source>
        <dbReference type="PROSITE" id="PS50048"/>
    </source>
</evidence>
<dbReference type="GO" id="GO:0006351">
    <property type="term" value="P:DNA-templated transcription"/>
    <property type="evidence" value="ECO:0007669"/>
    <property type="project" value="InterPro"/>
</dbReference>
<feature type="domain" description="Zn(2)-C6 fungal-type" evidence="8">
    <location>
        <begin position="37"/>
        <end position="69"/>
    </location>
</feature>
<dbReference type="PROSITE" id="PS00463">
    <property type="entry name" value="ZN2_CY6_FUNGAL_1"/>
    <property type="match status" value="1"/>
</dbReference>
<dbReference type="STRING" id="985895.E4ZFU2"/>
<dbReference type="CDD" id="cd12148">
    <property type="entry name" value="fungal_TF_MHR"/>
    <property type="match status" value="1"/>
</dbReference>
<dbReference type="GO" id="GO:0000978">
    <property type="term" value="F:RNA polymerase II cis-regulatory region sequence-specific DNA binding"/>
    <property type="evidence" value="ECO:0007669"/>
    <property type="project" value="TreeGrafter"/>
</dbReference>
<dbReference type="InParanoid" id="E4ZFU2"/>
<keyword evidence="2" id="KW-0862">Zinc</keyword>
<dbReference type="GO" id="GO:0008270">
    <property type="term" value="F:zinc ion binding"/>
    <property type="evidence" value="ECO:0007669"/>
    <property type="project" value="InterPro"/>
</dbReference>
<evidence type="ECO:0000256" key="4">
    <source>
        <dbReference type="ARBA" id="ARBA00023125"/>
    </source>
</evidence>
<feature type="compositionally biased region" description="Polar residues" evidence="7">
    <location>
        <begin position="92"/>
        <end position="101"/>
    </location>
</feature>
<dbReference type="eggNOG" id="ENOG502SH73">
    <property type="taxonomic scope" value="Eukaryota"/>
</dbReference>
<feature type="region of interest" description="Disordered" evidence="7">
    <location>
        <begin position="78"/>
        <end position="104"/>
    </location>
</feature>
<keyword evidence="1" id="KW-0479">Metal-binding</keyword>
<dbReference type="InterPro" id="IPR051430">
    <property type="entry name" value="Fungal_TF_Env_Response"/>
</dbReference>
<feature type="compositionally biased region" description="Low complexity" evidence="7">
    <location>
        <begin position="734"/>
        <end position="744"/>
    </location>
</feature>
<dbReference type="GO" id="GO:0005634">
    <property type="term" value="C:nucleus"/>
    <property type="evidence" value="ECO:0007669"/>
    <property type="project" value="TreeGrafter"/>
</dbReference>
<dbReference type="GeneID" id="13292150"/>
<dbReference type="AlphaFoldDB" id="E4ZFU2"/>
<dbReference type="OrthoDB" id="4236860at2759"/>
<evidence type="ECO:0000256" key="7">
    <source>
        <dbReference type="SAM" id="MobiDB-lite"/>
    </source>
</evidence>
<dbReference type="RefSeq" id="XP_003833527.1">
    <property type="nucleotide sequence ID" value="XM_003833479.1"/>
</dbReference>
<accession>E4ZFU2</accession>
<name>E4ZFU2_LEPMJ</name>
<dbReference type="InterPro" id="IPR007219">
    <property type="entry name" value="XnlR_reg_dom"/>
</dbReference>
<dbReference type="VEuPathDB" id="FungiDB:LEMA_P062880.1"/>
<evidence type="ECO:0000256" key="1">
    <source>
        <dbReference type="ARBA" id="ARBA00022723"/>
    </source>
</evidence>
<keyword evidence="4" id="KW-0238">DNA-binding</keyword>
<dbReference type="InterPro" id="IPR001138">
    <property type="entry name" value="Zn2Cys6_DnaBD"/>
</dbReference>
<dbReference type="InterPro" id="IPR036864">
    <property type="entry name" value="Zn2-C6_fun-type_DNA-bd_sf"/>
</dbReference>
<dbReference type="CDD" id="cd00067">
    <property type="entry name" value="GAL4"/>
    <property type="match status" value="1"/>
</dbReference>
<evidence type="ECO:0000256" key="3">
    <source>
        <dbReference type="ARBA" id="ARBA00023015"/>
    </source>
</evidence>
<keyword evidence="6" id="KW-0539">Nucleus</keyword>
<feature type="region of interest" description="Disordered" evidence="7">
    <location>
        <begin position="1"/>
        <end position="29"/>
    </location>
</feature>